<dbReference type="NCBIfam" id="NF001813">
    <property type="entry name" value="PRK00549.1"/>
    <property type="match status" value="1"/>
</dbReference>
<evidence type="ECO:0000259" key="2">
    <source>
        <dbReference type="SMART" id="SM00852"/>
    </source>
</evidence>
<dbReference type="SUPFAM" id="SSF142433">
    <property type="entry name" value="CinA-like"/>
    <property type="match status" value="1"/>
</dbReference>
<dbReference type="InterPro" id="IPR008136">
    <property type="entry name" value="CinA_C"/>
</dbReference>
<dbReference type="Gene3D" id="3.30.70.2860">
    <property type="match status" value="1"/>
</dbReference>
<gene>
    <name evidence="1" type="primary">cinA</name>
    <name evidence="3" type="ORF">V6984_10880</name>
</gene>
<reference evidence="3 4" key="1">
    <citation type="submission" date="2024-02" db="EMBL/GenBank/DDBJ databases">
        <title>Bacterial strain from lacustrine sediment.</title>
        <authorList>
            <person name="Petit C."/>
            <person name="Fadhlaoui K."/>
        </authorList>
    </citation>
    <scope>NUCLEOTIDE SEQUENCE [LARGE SCALE GENOMIC DNA]</scope>
    <source>
        <strain evidence="3 4">IPX-CK</strain>
    </source>
</reference>
<organism evidence="3 4">
    <name type="scientific">Kineothrix sedimenti</name>
    <dbReference type="NCBI Taxonomy" id="3123317"/>
    <lineage>
        <taxon>Bacteria</taxon>
        <taxon>Bacillati</taxon>
        <taxon>Bacillota</taxon>
        <taxon>Clostridia</taxon>
        <taxon>Lachnospirales</taxon>
        <taxon>Lachnospiraceae</taxon>
        <taxon>Kineothrix</taxon>
    </lineage>
</organism>
<proteinExistence type="inferred from homology"/>
<evidence type="ECO:0000313" key="3">
    <source>
        <dbReference type="EMBL" id="XAH76407.1"/>
    </source>
</evidence>
<evidence type="ECO:0000313" key="4">
    <source>
        <dbReference type="Proteomes" id="UP001451571"/>
    </source>
</evidence>
<dbReference type="InterPro" id="IPR050101">
    <property type="entry name" value="CinA"/>
</dbReference>
<dbReference type="HAMAP" id="MF_00226_B">
    <property type="entry name" value="CinA_B"/>
    <property type="match status" value="1"/>
</dbReference>
<dbReference type="RefSeq" id="WP_342759987.1">
    <property type="nucleotide sequence ID" value="NZ_CP146256.1"/>
</dbReference>
<dbReference type="Pfam" id="PF00994">
    <property type="entry name" value="MoCF_biosynth"/>
    <property type="match status" value="1"/>
</dbReference>
<evidence type="ECO:0000256" key="1">
    <source>
        <dbReference type="HAMAP-Rule" id="MF_00226"/>
    </source>
</evidence>
<dbReference type="InterPro" id="IPR036425">
    <property type="entry name" value="MoaB/Mog-like_dom_sf"/>
</dbReference>
<dbReference type="PANTHER" id="PTHR13939:SF0">
    <property type="entry name" value="NMN AMIDOHYDROLASE-LIKE PROTEIN YFAY"/>
    <property type="match status" value="1"/>
</dbReference>
<dbReference type="PANTHER" id="PTHR13939">
    <property type="entry name" value="NICOTINAMIDE-NUCLEOTIDE AMIDOHYDROLASE PNCC"/>
    <property type="match status" value="1"/>
</dbReference>
<comment type="similarity">
    <text evidence="1">Belongs to the CinA family.</text>
</comment>
<sequence length="421" mass="45507">MVVELIAVGTELLLGNIINTNAAYLAERCADLGLSCFYQSVVGDNEDRLANVIKTALERSDIVILSGGLGPTADDLTKETAAKVMGRKLEMHEPSRKSIEEFFLRRNLELTENNWKQALIPEGAIAVDNENGTAPGVIIEGKSKKVILLPGPPNELIPMFEKSIIPYLSGEKNGTIYSRTVKICGVGESKVETVVKDLIDGQSNPTIAPYAKNSEVHLRVTASAADEEEAQMFLMPMLEELTRRFGNTIYTMDTDVTLEKAVVDLLEERHLSVSTAESCTGGMLAARLINVPGVSNTYKSGYITYSNKAKRKVLGVKKSLLEKKGAVSEETAEAMAKGAAGISKADVAVAVTGIAGPDGGTKEKPVGLVYIACNVCGRVTVKRYHFSGNRAKIRETTVSNALILMRQCILEHDEEIAFGKK</sequence>
<dbReference type="Gene3D" id="3.40.980.10">
    <property type="entry name" value="MoaB/Mog-like domain"/>
    <property type="match status" value="1"/>
</dbReference>
<dbReference type="NCBIfam" id="TIGR00177">
    <property type="entry name" value="molyb_syn"/>
    <property type="match status" value="1"/>
</dbReference>
<accession>A0ABZ3F4D7</accession>
<dbReference type="InterPro" id="IPR008135">
    <property type="entry name" value="Competence-induced_CinA"/>
</dbReference>
<dbReference type="Gene3D" id="3.90.950.20">
    <property type="entry name" value="CinA-like"/>
    <property type="match status" value="1"/>
</dbReference>
<keyword evidence="4" id="KW-1185">Reference proteome</keyword>
<dbReference type="Pfam" id="PF18146">
    <property type="entry name" value="CinA_KH"/>
    <property type="match status" value="1"/>
</dbReference>
<feature type="domain" description="MoaB/Mog" evidence="2">
    <location>
        <begin position="4"/>
        <end position="171"/>
    </location>
</feature>
<dbReference type="Pfam" id="PF02464">
    <property type="entry name" value="CinA"/>
    <property type="match status" value="1"/>
</dbReference>
<dbReference type="InterPro" id="IPR001453">
    <property type="entry name" value="MoaB/Mog_dom"/>
</dbReference>
<dbReference type="SMART" id="SM00852">
    <property type="entry name" value="MoCF_biosynth"/>
    <property type="match status" value="1"/>
</dbReference>
<dbReference type="CDD" id="cd00885">
    <property type="entry name" value="cinA"/>
    <property type="match status" value="1"/>
</dbReference>
<dbReference type="Proteomes" id="UP001451571">
    <property type="component" value="Chromosome"/>
</dbReference>
<protein>
    <recommendedName>
        <fullName evidence="1">Putative competence-damage inducible protein</fullName>
    </recommendedName>
</protein>
<dbReference type="NCBIfam" id="TIGR00199">
    <property type="entry name" value="PncC_domain"/>
    <property type="match status" value="1"/>
</dbReference>
<dbReference type="EMBL" id="CP146256">
    <property type="protein sequence ID" value="XAH76407.1"/>
    <property type="molecule type" value="Genomic_DNA"/>
</dbReference>
<dbReference type="InterPro" id="IPR041424">
    <property type="entry name" value="CinA_KH"/>
</dbReference>
<dbReference type="NCBIfam" id="TIGR00200">
    <property type="entry name" value="cinA_nterm"/>
    <property type="match status" value="1"/>
</dbReference>
<dbReference type="PIRSF" id="PIRSF006728">
    <property type="entry name" value="CinA"/>
    <property type="match status" value="1"/>
</dbReference>
<name>A0ABZ3F4D7_9FIRM</name>
<dbReference type="SUPFAM" id="SSF53218">
    <property type="entry name" value="Molybdenum cofactor biosynthesis proteins"/>
    <property type="match status" value="1"/>
</dbReference>
<dbReference type="InterPro" id="IPR036653">
    <property type="entry name" value="CinA-like_C"/>
</dbReference>